<dbReference type="EMBL" id="KR029588">
    <property type="protein sequence ID" value="AKH46983.1"/>
    <property type="molecule type" value="Genomic_DNA"/>
</dbReference>
<accession>A0A0F7L632</accession>
<sequence>MCGIALRPIASYTACLLIPRRSAYCFTVSSIIFMCHVYLLLLYHLACRKSNFCLLVTFTSSTTAR</sequence>
<organism evidence="2">
    <name type="scientific">uncultured marine virus</name>
    <dbReference type="NCBI Taxonomy" id="186617"/>
    <lineage>
        <taxon>Viruses</taxon>
        <taxon>environmental samples</taxon>
    </lineage>
</organism>
<evidence type="ECO:0000256" key="1">
    <source>
        <dbReference type="SAM" id="Phobius"/>
    </source>
</evidence>
<keyword evidence="1" id="KW-0812">Transmembrane</keyword>
<keyword evidence="1" id="KW-0472">Membrane</keyword>
<reference evidence="2" key="1">
    <citation type="journal article" date="2015" name="Front. Microbiol.">
        <title>Combining genomic sequencing methods to explore viral diversity and reveal potential virus-host interactions.</title>
        <authorList>
            <person name="Chow C.E."/>
            <person name="Winget D.M."/>
            <person name="White R.A.III."/>
            <person name="Hallam S.J."/>
            <person name="Suttle C.A."/>
        </authorList>
    </citation>
    <scope>NUCLEOTIDE SEQUENCE</scope>
    <source>
        <strain evidence="2">Anoxic2_4</strain>
    </source>
</reference>
<protein>
    <submittedName>
        <fullName evidence="2">Uncharacterized protein</fullName>
    </submittedName>
</protein>
<reference evidence="2" key="2">
    <citation type="submission" date="2015-03" db="EMBL/GenBank/DDBJ databases">
        <authorList>
            <person name="Chow C.-E.T."/>
            <person name="Winget D.M."/>
            <person name="White R.A.III."/>
            <person name="Hallam S.J."/>
            <person name="Suttle C.A."/>
        </authorList>
    </citation>
    <scope>NUCLEOTIDE SEQUENCE</scope>
    <source>
        <strain evidence="2">Anoxic2_4</strain>
    </source>
</reference>
<feature type="transmembrane region" description="Helical" evidence="1">
    <location>
        <begin position="23"/>
        <end position="46"/>
    </location>
</feature>
<proteinExistence type="predicted"/>
<keyword evidence="1" id="KW-1133">Transmembrane helix</keyword>
<name>A0A0F7L632_9VIRU</name>
<evidence type="ECO:0000313" key="2">
    <source>
        <dbReference type="EMBL" id="AKH46983.1"/>
    </source>
</evidence>